<evidence type="ECO:0000313" key="2">
    <source>
        <dbReference type="EMBL" id="KAG5635857.1"/>
    </source>
</evidence>
<dbReference type="Proteomes" id="UP000717328">
    <property type="component" value="Unassembled WGS sequence"/>
</dbReference>
<evidence type="ECO:0000313" key="3">
    <source>
        <dbReference type="Proteomes" id="UP000717328"/>
    </source>
</evidence>
<dbReference type="AlphaFoldDB" id="A0A9P7FVJ8"/>
<feature type="compositionally biased region" description="Pro residues" evidence="1">
    <location>
        <begin position="191"/>
        <end position="202"/>
    </location>
</feature>
<feature type="region of interest" description="Disordered" evidence="1">
    <location>
        <begin position="135"/>
        <end position="205"/>
    </location>
</feature>
<feature type="compositionally biased region" description="Pro residues" evidence="1">
    <location>
        <begin position="140"/>
        <end position="150"/>
    </location>
</feature>
<sequence>MGNKKAKRKASSPAESNRPAPSRPVSPVYQAARRCDTPDQGYTDHHYAQAHLGYDSSEELDNHQEDIDDSDEDYTTQACNELTCIAFAAAPLPNPLGVLFYTLLGLLTETEPEHLEQALKRNKVVQQLVAQAVSKAKAPATPPPPPPSPPLIEVSPSTPTGPKPPGASPPTQGKPTPLAPESGASALATPPASPATPAPRSKPAPIQIPLAKRAPKHAPPPPPPTQMAPKLSYATALRSKAPRPCKAYPPTTLVAPASSKWVVIPNNKSQLWDTAKRPSPHHIVSAINQELHAWASESIGGVQVANLGDSHILAATWTVGCNLLLTATKVRDDCGLATPTYSTIVGNPLSTIPAFSHAGAAVIPY</sequence>
<keyword evidence="3" id="KW-1185">Reference proteome</keyword>
<dbReference type="EMBL" id="JABCKI010006012">
    <property type="protein sequence ID" value="KAG5635857.1"/>
    <property type="molecule type" value="Genomic_DNA"/>
</dbReference>
<feature type="compositionally biased region" description="Pro residues" evidence="1">
    <location>
        <begin position="159"/>
        <end position="168"/>
    </location>
</feature>
<evidence type="ECO:0000256" key="1">
    <source>
        <dbReference type="SAM" id="MobiDB-lite"/>
    </source>
</evidence>
<organism evidence="2 3">
    <name type="scientific">Sphagnurus paluster</name>
    <dbReference type="NCBI Taxonomy" id="117069"/>
    <lineage>
        <taxon>Eukaryota</taxon>
        <taxon>Fungi</taxon>
        <taxon>Dikarya</taxon>
        <taxon>Basidiomycota</taxon>
        <taxon>Agaricomycotina</taxon>
        <taxon>Agaricomycetes</taxon>
        <taxon>Agaricomycetidae</taxon>
        <taxon>Agaricales</taxon>
        <taxon>Tricholomatineae</taxon>
        <taxon>Lyophyllaceae</taxon>
        <taxon>Sphagnurus</taxon>
    </lineage>
</organism>
<protein>
    <submittedName>
        <fullName evidence="2">Uncharacterized protein</fullName>
    </submittedName>
</protein>
<name>A0A9P7FVJ8_9AGAR</name>
<reference evidence="2" key="1">
    <citation type="submission" date="2021-02" db="EMBL/GenBank/DDBJ databases">
        <authorList>
            <person name="Nieuwenhuis M."/>
            <person name="Van De Peppel L.J.J."/>
        </authorList>
    </citation>
    <scope>NUCLEOTIDE SEQUENCE</scope>
    <source>
        <strain evidence="2">D49</strain>
    </source>
</reference>
<comment type="caution">
    <text evidence="2">The sequence shown here is derived from an EMBL/GenBank/DDBJ whole genome shotgun (WGS) entry which is preliminary data.</text>
</comment>
<gene>
    <name evidence="2" type="ORF">H0H81_009865</name>
</gene>
<accession>A0A9P7FVJ8</accession>
<feature type="compositionally biased region" description="Basic residues" evidence="1">
    <location>
        <begin position="1"/>
        <end position="10"/>
    </location>
</feature>
<proteinExistence type="predicted"/>
<feature type="region of interest" description="Disordered" evidence="1">
    <location>
        <begin position="1"/>
        <end position="29"/>
    </location>
</feature>
<reference evidence="2" key="2">
    <citation type="submission" date="2021-10" db="EMBL/GenBank/DDBJ databases">
        <title>Phylogenomics reveals ancestral predisposition of the termite-cultivated fungus Termitomyces towards a domesticated lifestyle.</title>
        <authorList>
            <person name="Auxier B."/>
            <person name="Grum-Grzhimaylo A."/>
            <person name="Cardenas M.E."/>
            <person name="Lodge J.D."/>
            <person name="Laessoe T."/>
            <person name="Pedersen O."/>
            <person name="Smith M.E."/>
            <person name="Kuyper T.W."/>
            <person name="Franco-Molano E.A."/>
            <person name="Baroni T.J."/>
            <person name="Aanen D.K."/>
        </authorList>
    </citation>
    <scope>NUCLEOTIDE SEQUENCE</scope>
    <source>
        <strain evidence="2">D49</strain>
    </source>
</reference>